<keyword evidence="7" id="KW-1185">Reference proteome</keyword>
<evidence type="ECO:0000313" key="2">
    <source>
        <dbReference type="EMBL" id="KRY69753.1"/>
    </source>
</evidence>
<dbReference type="Proteomes" id="UP000054815">
    <property type="component" value="Unassembled WGS sequence"/>
</dbReference>
<protein>
    <submittedName>
        <fullName evidence="3">Uncharacterized protein</fullName>
    </submittedName>
</protein>
<dbReference type="AlphaFoldDB" id="A0A0V1FHP2"/>
<evidence type="ECO:0000313" key="6">
    <source>
        <dbReference type="Proteomes" id="UP000054815"/>
    </source>
</evidence>
<dbReference type="EMBL" id="JYDV01000017">
    <property type="protein sequence ID" value="KRZ41957.1"/>
    <property type="molecule type" value="Genomic_DNA"/>
</dbReference>
<reference evidence="5 6" key="1">
    <citation type="submission" date="2015-01" db="EMBL/GenBank/DDBJ databases">
        <title>Evolution of Trichinella species and genotypes.</title>
        <authorList>
            <person name="Korhonen P.K."/>
            <person name="Edoardo P."/>
            <person name="Giuseppe L.R."/>
            <person name="Gasser R.B."/>
        </authorList>
    </citation>
    <scope>NUCLEOTIDE SEQUENCE [LARGE SCALE GENOMIC DNA]</scope>
    <source>
        <strain evidence="2">ISS13</strain>
        <strain evidence="1">ISS141</strain>
        <strain evidence="4">ISS176</strain>
        <strain evidence="3">ISS470</strain>
    </source>
</reference>
<proteinExistence type="predicted"/>
<evidence type="ECO:0000313" key="3">
    <source>
        <dbReference type="EMBL" id="KRY85545.1"/>
    </source>
</evidence>
<evidence type="ECO:0000313" key="7">
    <source>
        <dbReference type="Proteomes" id="UP000054995"/>
    </source>
</evidence>
<sequence length="62" mass="6615">MTNQTCRLDVGLSSASWSTLQIANGSFCKSPTWTSRMASIGSNANGSEFNQVGEKRMIGGSR</sequence>
<evidence type="ECO:0000313" key="1">
    <source>
        <dbReference type="EMBL" id="KRX86566.1"/>
    </source>
</evidence>
<dbReference type="Proteomes" id="UP000054995">
    <property type="component" value="Unassembled WGS sequence"/>
</dbReference>
<organism evidence="3 7">
    <name type="scientific">Trichinella pseudospiralis</name>
    <name type="common">Parasitic roundworm</name>
    <dbReference type="NCBI Taxonomy" id="6337"/>
    <lineage>
        <taxon>Eukaryota</taxon>
        <taxon>Metazoa</taxon>
        <taxon>Ecdysozoa</taxon>
        <taxon>Nematoda</taxon>
        <taxon>Enoplea</taxon>
        <taxon>Dorylaimia</taxon>
        <taxon>Trichinellida</taxon>
        <taxon>Trichinellidae</taxon>
        <taxon>Trichinella</taxon>
    </lineage>
</organism>
<dbReference type="EMBL" id="JYDU01000359">
    <property type="protein sequence ID" value="KRX86566.1"/>
    <property type="molecule type" value="Genomic_DNA"/>
</dbReference>
<gene>
    <name evidence="2" type="ORF">T4A_9250</name>
    <name evidence="4" type="ORF">T4C_7270</name>
    <name evidence="3" type="ORF">T4D_12906</name>
    <name evidence="1" type="ORF">T4E_5187</name>
</gene>
<comment type="caution">
    <text evidence="3">The sequence shown here is derived from an EMBL/GenBank/DDBJ whole genome shotgun (WGS) entry which is preliminary data.</text>
</comment>
<accession>A0A0V1FHP2</accession>
<dbReference type="EMBL" id="JYDT01000088">
    <property type="protein sequence ID" value="KRY85545.1"/>
    <property type="molecule type" value="Genomic_DNA"/>
</dbReference>
<dbReference type="Proteomes" id="UP000054826">
    <property type="component" value="Unassembled WGS sequence"/>
</dbReference>
<evidence type="ECO:0000313" key="5">
    <source>
        <dbReference type="Proteomes" id="UP000054632"/>
    </source>
</evidence>
<dbReference type="Proteomes" id="UP000054632">
    <property type="component" value="Unassembled WGS sequence"/>
</dbReference>
<dbReference type="EMBL" id="JYDR01000085">
    <property type="protein sequence ID" value="KRY69753.1"/>
    <property type="molecule type" value="Genomic_DNA"/>
</dbReference>
<evidence type="ECO:0000313" key="4">
    <source>
        <dbReference type="EMBL" id="KRZ41957.1"/>
    </source>
</evidence>
<name>A0A0V1FHP2_TRIPS</name>